<dbReference type="PANTHER" id="PTHR43158:SF2">
    <property type="entry name" value="SKFA PEPTIDE EXPORT ATP-BINDING PROTEIN SKFE"/>
    <property type="match status" value="1"/>
</dbReference>
<evidence type="ECO:0000256" key="1">
    <source>
        <dbReference type="ARBA" id="ARBA00022741"/>
    </source>
</evidence>
<keyword evidence="1" id="KW-0547">Nucleotide-binding</keyword>
<dbReference type="SUPFAM" id="SSF52540">
    <property type="entry name" value="P-loop containing nucleoside triphosphate hydrolases"/>
    <property type="match status" value="1"/>
</dbReference>
<keyword evidence="2" id="KW-0067">ATP-binding</keyword>
<accession>A0A1G4IQR5</accession>
<dbReference type="InterPro" id="IPR027417">
    <property type="entry name" value="P-loop_NTPase"/>
</dbReference>
<evidence type="ECO:0000259" key="3">
    <source>
        <dbReference type="PROSITE" id="PS50893"/>
    </source>
</evidence>
<keyword evidence="5" id="KW-1185">Reference proteome</keyword>
<protein>
    <submittedName>
        <fullName evidence="4">LAME_0A06986g1_1</fullName>
    </submittedName>
</protein>
<sequence>MSFAAEIKKLTYKFPQCDEPSLWNINLELGWNTRTLIVGSNGAGKSTLLKLLSGKNLCLTGHIRVNGLDPFSPHSMHQNEADDCQITTYLGTEWCHMTIINRDIGVQELLDSVGFQHHRARGEILIDILDVDVRWRMHRLSDGQKRRVQLTMGLLKPWRLLLLDEVTVDLDVVARSRLLTFLHQETCERRCSILYATHIFDGLAEWPDTVIHLCKGRIVRQLSYANDVKFDPAAPVQSVSLSPPSSDNSVTLGYAKSLHPLAVAWLTNDEFKTCGPGSN</sequence>
<dbReference type="GO" id="GO:0016887">
    <property type="term" value="F:ATP hydrolysis activity"/>
    <property type="evidence" value="ECO:0007669"/>
    <property type="project" value="InterPro"/>
</dbReference>
<dbReference type="PROSITE" id="PS50893">
    <property type="entry name" value="ABC_TRANSPORTER_2"/>
    <property type="match status" value="1"/>
</dbReference>
<dbReference type="InterPro" id="IPR003439">
    <property type="entry name" value="ABC_transporter-like_ATP-bd"/>
</dbReference>
<dbReference type="AlphaFoldDB" id="A0A1G4IQR5"/>
<dbReference type="InterPro" id="IPR003593">
    <property type="entry name" value="AAA+_ATPase"/>
</dbReference>
<evidence type="ECO:0000313" key="4">
    <source>
        <dbReference type="EMBL" id="SCU79049.1"/>
    </source>
</evidence>
<dbReference type="Proteomes" id="UP000191144">
    <property type="component" value="Chromosome A"/>
</dbReference>
<dbReference type="Pfam" id="PF00005">
    <property type="entry name" value="ABC_tran"/>
    <property type="match status" value="1"/>
</dbReference>
<dbReference type="OrthoDB" id="6512918at2759"/>
<evidence type="ECO:0000313" key="5">
    <source>
        <dbReference type="Proteomes" id="UP000191144"/>
    </source>
</evidence>
<dbReference type="SMART" id="SM00382">
    <property type="entry name" value="AAA"/>
    <property type="match status" value="1"/>
</dbReference>
<name>A0A1G4IQR5_9SACH</name>
<gene>
    <name evidence="4" type="ORF">LAME_0A06986G</name>
</gene>
<dbReference type="Gene3D" id="3.40.50.300">
    <property type="entry name" value="P-loop containing nucleotide triphosphate hydrolases"/>
    <property type="match status" value="1"/>
</dbReference>
<reference evidence="5" key="1">
    <citation type="submission" date="2016-03" db="EMBL/GenBank/DDBJ databases">
        <authorList>
            <person name="Devillers Hugo."/>
        </authorList>
    </citation>
    <scope>NUCLEOTIDE SEQUENCE [LARGE SCALE GENOMIC DNA]</scope>
</reference>
<dbReference type="EMBL" id="LT598483">
    <property type="protein sequence ID" value="SCU79049.1"/>
    <property type="molecule type" value="Genomic_DNA"/>
</dbReference>
<feature type="domain" description="ABC transporter" evidence="3">
    <location>
        <begin position="5"/>
        <end position="240"/>
    </location>
</feature>
<organism evidence="4 5">
    <name type="scientific">Lachancea meyersii CBS 8951</name>
    <dbReference type="NCBI Taxonomy" id="1266667"/>
    <lineage>
        <taxon>Eukaryota</taxon>
        <taxon>Fungi</taxon>
        <taxon>Dikarya</taxon>
        <taxon>Ascomycota</taxon>
        <taxon>Saccharomycotina</taxon>
        <taxon>Saccharomycetes</taxon>
        <taxon>Saccharomycetales</taxon>
        <taxon>Saccharomycetaceae</taxon>
        <taxon>Lachancea</taxon>
    </lineage>
</organism>
<dbReference type="GO" id="GO:0005524">
    <property type="term" value="F:ATP binding"/>
    <property type="evidence" value="ECO:0007669"/>
    <property type="project" value="UniProtKB-KW"/>
</dbReference>
<dbReference type="PANTHER" id="PTHR43158">
    <property type="entry name" value="SKFA PEPTIDE EXPORT ATP-BINDING PROTEIN SKFE"/>
    <property type="match status" value="1"/>
</dbReference>
<proteinExistence type="predicted"/>
<evidence type="ECO:0000256" key="2">
    <source>
        <dbReference type="ARBA" id="ARBA00022840"/>
    </source>
</evidence>